<dbReference type="PANTHER" id="PTHR43015">
    <property type="entry name" value="D-RIBITOL-5-PHOSPHATE CYTIDYLYLTRANSFERASE"/>
    <property type="match status" value="1"/>
</dbReference>
<gene>
    <name evidence="3" type="ORF">H8700_08590</name>
</gene>
<dbReference type="SUPFAM" id="SSF53448">
    <property type="entry name" value="Nucleotide-diphospho-sugar transferases"/>
    <property type="match status" value="1"/>
</dbReference>
<accession>A0ABR7MVE7</accession>
<evidence type="ECO:0000256" key="1">
    <source>
        <dbReference type="ARBA" id="ARBA00022679"/>
    </source>
</evidence>
<organism evidence="3 4">
    <name type="scientific">Jutongia hominis</name>
    <dbReference type="NCBI Taxonomy" id="2763664"/>
    <lineage>
        <taxon>Bacteria</taxon>
        <taxon>Bacillati</taxon>
        <taxon>Bacillota</taxon>
        <taxon>Clostridia</taxon>
        <taxon>Lachnospirales</taxon>
        <taxon>Lachnospiraceae</taxon>
        <taxon>Jutongia</taxon>
    </lineage>
</organism>
<evidence type="ECO:0000256" key="2">
    <source>
        <dbReference type="ARBA" id="ARBA00022695"/>
    </source>
</evidence>
<dbReference type="GO" id="GO:0016779">
    <property type="term" value="F:nucleotidyltransferase activity"/>
    <property type="evidence" value="ECO:0007669"/>
    <property type="project" value="UniProtKB-KW"/>
</dbReference>
<dbReference type="InterPro" id="IPR034683">
    <property type="entry name" value="IspD/TarI"/>
</dbReference>
<comment type="caution">
    <text evidence="3">The sequence shown here is derived from an EMBL/GenBank/DDBJ whole genome shotgun (WGS) entry which is preliminary data.</text>
</comment>
<dbReference type="InterPro" id="IPR029044">
    <property type="entry name" value="Nucleotide-diphossugar_trans"/>
</dbReference>
<dbReference type="EMBL" id="JACRSW010000031">
    <property type="protein sequence ID" value="MBC8557764.1"/>
    <property type="molecule type" value="Genomic_DNA"/>
</dbReference>
<protein>
    <submittedName>
        <fullName evidence="3">2-C-methyl-D-erythritol 4-phosphate cytidylyltransferase</fullName>
    </submittedName>
</protein>
<evidence type="ECO:0000313" key="4">
    <source>
        <dbReference type="Proteomes" id="UP000637513"/>
    </source>
</evidence>
<dbReference type="PANTHER" id="PTHR43015:SF1">
    <property type="entry name" value="D-RIBITOL-5-PHOSPHATE CYTIDYLYLTRANSFERASE"/>
    <property type="match status" value="1"/>
</dbReference>
<name>A0ABR7MVE7_9FIRM</name>
<proteinExistence type="predicted"/>
<dbReference type="Pfam" id="PF01128">
    <property type="entry name" value="IspD"/>
    <property type="match status" value="1"/>
</dbReference>
<dbReference type="Proteomes" id="UP000637513">
    <property type="component" value="Unassembled WGS sequence"/>
</dbReference>
<sequence length="236" mass="27138">MILAGGVGSRVGADRPKQFVEVLEKPILAYTIELFQNMQEVDSIAVVCHKEWISYLTEMIEKYHLSKVEWIVPGGETFQKSVLNGVRFLEKKLALEDMVLVHYGAAPFTSKRIIQDAIQVCKEHRMSVSCTPCYQLMGTNDEDRTSCKWVDRDQYIQIASPQCFQMSYIKEIYDRAEQKNIIDTTEPHVTSLMYALGEVIYQSYGDQTNIKITTKEDIFLFEGYALAKARQTEQEH</sequence>
<dbReference type="CDD" id="cd02516">
    <property type="entry name" value="CDP-ME_synthetase"/>
    <property type="match status" value="1"/>
</dbReference>
<keyword evidence="1" id="KW-0808">Transferase</keyword>
<keyword evidence="4" id="KW-1185">Reference proteome</keyword>
<reference evidence="3 4" key="1">
    <citation type="submission" date="2020-08" db="EMBL/GenBank/DDBJ databases">
        <title>Genome public.</title>
        <authorList>
            <person name="Liu C."/>
            <person name="Sun Q."/>
        </authorList>
    </citation>
    <scope>NUCLEOTIDE SEQUENCE [LARGE SCALE GENOMIC DNA]</scope>
    <source>
        <strain evidence="3 4">BX3</strain>
    </source>
</reference>
<keyword evidence="2 3" id="KW-0548">Nucleotidyltransferase</keyword>
<dbReference type="Gene3D" id="3.90.550.10">
    <property type="entry name" value="Spore Coat Polysaccharide Biosynthesis Protein SpsA, Chain A"/>
    <property type="match status" value="1"/>
</dbReference>
<evidence type="ECO:0000313" key="3">
    <source>
        <dbReference type="EMBL" id="MBC8557764.1"/>
    </source>
</evidence>